<evidence type="ECO:0000256" key="7">
    <source>
        <dbReference type="ARBA" id="ARBA00023157"/>
    </source>
</evidence>
<evidence type="ECO:0000256" key="6">
    <source>
        <dbReference type="ARBA" id="ARBA00023004"/>
    </source>
</evidence>
<comment type="cofactor">
    <cofactor evidence="1">
        <name>heme b</name>
        <dbReference type="ChEBI" id="CHEBI:60344"/>
    </cofactor>
</comment>
<keyword evidence="3 9" id="KW-0479">Metal-binding</keyword>
<evidence type="ECO:0000256" key="9">
    <source>
        <dbReference type="PIRSR" id="PIRSR619791-2"/>
    </source>
</evidence>
<keyword evidence="11" id="KW-1185">Reference proteome</keyword>
<dbReference type="InterPro" id="IPR010255">
    <property type="entry name" value="Haem_peroxidase_sf"/>
</dbReference>
<name>A0AA88LXX0_CHASR</name>
<gene>
    <name evidence="10" type="ORF">Q5P01_020536</name>
</gene>
<keyword evidence="6 9" id="KW-0408">Iron</keyword>
<dbReference type="Pfam" id="PF03098">
    <property type="entry name" value="An_peroxidase"/>
    <property type="match status" value="1"/>
</dbReference>
<keyword evidence="5" id="KW-0560">Oxidoreductase</keyword>
<dbReference type="AlphaFoldDB" id="A0AA88LXX0"/>
<dbReference type="GO" id="GO:0020037">
    <property type="term" value="F:heme binding"/>
    <property type="evidence" value="ECO:0007669"/>
    <property type="project" value="InterPro"/>
</dbReference>
<dbReference type="PRINTS" id="PR00457">
    <property type="entry name" value="ANPEROXIDASE"/>
</dbReference>
<reference evidence="10" key="1">
    <citation type="submission" date="2023-07" db="EMBL/GenBank/DDBJ databases">
        <title>Chromosome-level Genome Assembly of Striped Snakehead (Channa striata).</title>
        <authorList>
            <person name="Liu H."/>
        </authorList>
    </citation>
    <scope>NUCLEOTIDE SEQUENCE</scope>
    <source>
        <strain evidence="10">Gz</strain>
        <tissue evidence="10">Muscle</tissue>
    </source>
</reference>
<dbReference type="GO" id="GO:0004601">
    <property type="term" value="F:peroxidase activity"/>
    <property type="evidence" value="ECO:0007669"/>
    <property type="project" value="InterPro"/>
</dbReference>
<dbReference type="PANTHER" id="PTHR11475">
    <property type="entry name" value="OXIDASE/PEROXIDASE"/>
    <property type="match status" value="1"/>
</dbReference>
<dbReference type="GO" id="GO:0046872">
    <property type="term" value="F:metal ion binding"/>
    <property type="evidence" value="ECO:0007669"/>
    <property type="project" value="UniProtKB-KW"/>
</dbReference>
<dbReference type="SUPFAM" id="SSF48113">
    <property type="entry name" value="Heme-dependent peroxidases"/>
    <property type="match status" value="1"/>
</dbReference>
<comment type="caution">
    <text evidence="10">The sequence shown here is derived from an EMBL/GenBank/DDBJ whole genome shotgun (WGS) entry which is preliminary data.</text>
</comment>
<keyword evidence="2 9" id="KW-0349">Heme</keyword>
<organism evidence="10 11">
    <name type="scientific">Channa striata</name>
    <name type="common">Snakehead murrel</name>
    <name type="synonym">Ophicephalus striatus</name>
    <dbReference type="NCBI Taxonomy" id="64152"/>
    <lineage>
        <taxon>Eukaryota</taxon>
        <taxon>Metazoa</taxon>
        <taxon>Chordata</taxon>
        <taxon>Craniata</taxon>
        <taxon>Vertebrata</taxon>
        <taxon>Euteleostomi</taxon>
        <taxon>Actinopterygii</taxon>
        <taxon>Neopterygii</taxon>
        <taxon>Teleostei</taxon>
        <taxon>Neoteleostei</taxon>
        <taxon>Acanthomorphata</taxon>
        <taxon>Anabantaria</taxon>
        <taxon>Anabantiformes</taxon>
        <taxon>Channoidei</taxon>
        <taxon>Channidae</taxon>
        <taxon>Channa</taxon>
    </lineage>
</organism>
<evidence type="ECO:0000256" key="4">
    <source>
        <dbReference type="ARBA" id="ARBA00022729"/>
    </source>
</evidence>
<dbReference type="GO" id="GO:0005615">
    <property type="term" value="C:extracellular space"/>
    <property type="evidence" value="ECO:0007669"/>
    <property type="project" value="TreeGrafter"/>
</dbReference>
<dbReference type="GO" id="GO:0006979">
    <property type="term" value="P:response to oxidative stress"/>
    <property type="evidence" value="ECO:0007669"/>
    <property type="project" value="InterPro"/>
</dbReference>
<evidence type="ECO:0000256" key="5">
    <source>
        <dbReference type="ARBA" id="ARBA00023002"/>
    </source>
</evidence>
<accession>A0AA88LXX0</accession>
<dbReference type="PROSITE" id="PS50292">
    <property type="entry name" value="PEROXIDASE_3"/>
    <property type="match status" value="1"/>
</dbReference>
<evidence type="ECO:0000313" key="11">
    <source>
        <dbReference type="Proteomes" id="UP001187415"/>
    </source>
</evidence>
<proteinExistence type="inferred from homology"/>
<evidence type="ECO:0008006" key="12">
    <source>
        <dbReference type="Google" id="ProtNLM"/>
    </source>
</evidence>
<evidence type="ECO:0000313" key="10">
    <source>
        <dbReference type="EMBL" id="KAK2826322.1"/>
    </source>
</evidence>
<dbReference type="Gene3D" id="1.10.640.10">
    <property type="entry name" value="Haem peroxidase domain superfamily, animal type"/>
    <property type="match status" value="1"/>
</dbReference>
<comment type="similarity">
    <text evidence="8">Belongs to the peroxidase family. XPO subfamily.</text>
</comment>
<dbReference type="PANTHER" id="PTHR11475:SF60">
    <property type="entry name" value="THYROID PEROXIDASE"/>
    <property type="match status" value="1"/>
</dbReference>
<evidence type="ECO:0000256" key="1">
    <source>
        <dbReference type="ARBA" id="ARBA00001970"/>
    </source>
</evidence>
<keyword evidence="7" id="KW-1015">Disulfide bond</keyword>
<dbReference type="InterPro" id="IPR019791">
    <property type="entry name" value="Haem_peroxidase_animal"/>
</dbReference>
<evidence type="ECO:0000256" key="3">
    <source>
        <dbReference type="ARBA" id="ARBA00022723"/>
    </source>
</evidence>
<evidence type="ECO:0000256" key="8">
    <source>
        <dbReference type="ARBA" id="ARBA00061342"/>
    </source>
</evidence>
<sequence>MGQHQFNKTNRWRKTSSATHLLTFLRQTEPETREIYRAAEVFQTTLQVLKTRAKQRYKREVMTPELLSWEDVERIAELSKCLPATHPDVCQHSHLNKYRTISGLCNNRQNPLWGAANTPLVRWLPAEYEDGEREPKGWNRGQLHNGVQLPSPREISKKILSSSSKTEEDTYSQLLVEWGQYIGHDISFTPQSTGSAAPGSSVDCLNTCQNVHPCFPIEGGDVLSGGQGCMPFYRSTPACPVKLGPDSSENLQRQQLNSITSFIDASVVYGHTSKLESFLRDLSGLNGKLAVNTLFEDPKGRPYLPFRVDCFRAGDSRVNEVMTLITLHTLWLREHNRIAEVLKQINAHWSPETIYQETRKIIGALHQIITMRDYVPKIIGKESFEQYIGPYGGYDPTVDPSASNVFATAAFRFGHATISPILRRLNESFQEHELFRHLRLHNTFFSPWRIVKEGGIEPVLRGIIGSAAPAIGANSLVAEEVTERLVVLNVPQYVDLASLNLQRGRDHALPGYNSWRAFCGLNSIKTLDDLKEVVRDHRVAENILELYKHPDNIDVWLGGLVENLLPGSRTGPLFACLIGKQMKTLRDGDRFWWEAEGVFTEQQKSELFKASVSRIICDNSDIKEVPADSFRISKFPSDYVTCGHIPSMNLEAWREEESRGGL</sequence>
<protein>
    <recommendedName>
        <fullName evidence="12">Thyroid peroxidase</fullName>
    </recommendedName>
</protein>
<feature type="binding site" description="axial binding residue" evidence="9">
    <location>
        <position position="415"/>
    </location>
    <ligand>
        <name>heme b</name>
        <dbReference type="ChEBI" id="CHEBI:60344"/>
    </ligand>
    <ligandPart>
        <name>Fe</name>
        <dbReference type="ChEBI" id="CHEBI:18248"/>
    </ligandPart>
</feature>
<dbReference type="EMBL" id="JAUPFM010000016">
    <property type="protein sequence ID" value="KAK2826322.1"/>
    <property type="molecule type" value="Genomic_DNA"/>
</dbReference>
<dbReference type="InterPro" id="IPR037120">
    <property type="entry name" value="Haem_peroxidase_sf_animal"/>
</dbReference>
<evidence type="ECO:0000256" key="2">
    <source>
        <dbReference type="ARBA" id="ARBA00022617"/>
    </source>
</evidence>
<dbReference type="Proteomes" id="UP001187415">
    <property type="component" value="Unassembled WGS sequence"/>
</dbReference>
<dbReference type="FunFam" id="1.10.640.10:FF:000001">
    <property type="entry name" value="Peroxidasin homolog"/>
    <property type="match status" value="1"/>
</dbReference>
<keyword evidence="4" id="KW-0732">Signal</keyword>